<dbReference type="EMBL" id="NHRJ02000005">
    <property type="protein sequence ID" value="PZE20738.1"/>
    <property type="molecule type" value="Genomic_DNA"/>
</dbReference>
<dbReference type="Gene3D" id="3.40.50.300">
    <property type="entry name" value="P-loop containing nucleotide triphosphate hydrolases"/>
    <property type="match status" value="1"/>
</dbReference>
<keyword evidence="2" id="KW-0813">Transport</keyword>
<evidence type="ECO:0000313" key="7">
    <source>
        <dbReference type="Proteomes" id="UP000214746"/>
    </source>
</evidence>
<dbReference type="InterPro" id="IPR017871">
    <property type="entry name" value="ABC_transporter-like_CS"/>
</dbReference>
<organism evidence="6 7">
    <name type="scientific">Paenibacillus xerothermodurans</name>
    <dbReference type="NCBI Taxonomy" id="1977292"/>
    <lineage>
        <taxon>Bacteria</taxon>
        <taxon>Bacillati</taxon>
        <taxon>Bacillota</taxon>
        <taxon>Bacilli</taxon>
        <taxon>Bacillales</taxon>
        <taxon>Paenibacillaceae</taxon>
        <taxon>Paenibacillus</taxon>
    </lineage>
</organism>
<dbReference type="InterPro" id="IPR050319">
    <property type="entry name" value="ABC_transp_ATP-bind"/>
</dbReference>
<dbReference type="SMART" id="SM00382">
    <property type="entry name" value="AAA"/>
    <property type="match status" value="1"/>
</dbReference>
<reference evidence="6" key="1">
    <citation type="submission" date="2018-06" db="EMBL/GenBank/DDBJ databases">
        <title>Paenibacillus xerothermodurans sp. nov. an extremely dry heat resistant spore forming bacterium isolated from the soil of Cape Canaveral, Florida.</title>
        <authorList>
            <person name="Seuylemezian A."/>
            <person name="Kaur N."/>
            <person name="Patil P."/>
            <person name="Patil P."/>
            <person name="Mayilraj S."/>
            <person name="Vaishampayan P."/>
        </authorList>
    </citation>
    <scope>NUCLEOTIDE SEQUENCE [LARGE SCALE GENOMIC DNA]</scope>
    <source>
        <strain evidence="6">ATCC 27380</strain>
    </source>
</reference>
<dbReference type="InterPro" id="IPR003439">
    <property type="entry name" value="ABC_transporter-like_ATP-bd"/>
</dbReference>
<proteinExistence type="inferred from homology"/>
<dbReference type="CDD" id="cd03257">
    <property type="entry name" value="ABC_NikE_OppD_transporters"/>
    <property type="match status" value="1"/>
</dbReference>
<sequence>MQPLLEINHIYKSYINDINVLHDVSFTIGAGECFGLVGESGSGKSTLARITLALERPDAGEVTLNGINLHRLKGKALRAARRHIQVVFQDPTASLNPRLPVWKTVIEPLDNYPDAVAAFLTEVRHNRRDLAAALLHQVGLDRELLDRFPHQLSGGQRQRVAIARAISLQPQLLVCDEPTSSLDVSIQAQILNLFKELKESIGLSYLFISHDLAAVRFLCDRVGVLRHGRVVDVFPSRELLSRDRHAYTRAMAKAVQL</sequence>
<feature type="domain" description="ABC transporter" evidence="5">
    <location>
        <begin position="5"/>
        <end position="252"/>
    </location>
</feature>
<evidence type="ECO:0000256" key="3">
    <source>
        <dbReference type="ARBA" id="ARBA00022741"/>
    </source>
</evidence>
<accession>A0A2W1P0X5</accession>
<keyword evidence="4 6" id="KW-0067">ATP-binding</keyword>
<dbReference type="InterPro" id="IPR003593">
    <property type="entry name" value="AAA+_ATPase"/>
</dbReference>
<dbReference type="OrthoDB" id="9802264at2"/>
<comment type="caution">
    <text evidence="6">The sequence shown here is derived from an EMBL/GenBank/DDBJ whole genome shotgun (WGS) entry which is preliminary data.</text>
</comment>
<evidence type="ECO:0000259" key="5">
    <source>
        <dbReference type="PROSITE" id="PS50893"/>
    </source>
</evidence>
<dbReference type="InterPro" id="IPR027417">
    <property type="entry name" value="P-loop_NTPase"/>
</dbReference>
<dbReference type="Proteomes" id="UP000214746">
    <property type="component" value="Unassembled WGS sequence"/>
</dbReference>
<dbReference type="PROSITE" id="PS50893">
    <property type="entry name" value="ABC_TRANSPORTER_2"/>
    <property type="match status" value="1"/>
</dbReference>
<dbReference type="SUPFAM" id="SSF52540">
    <property type="entry name" value="P-loop containing nucleoside triphosphate hydrolases"/>
    <property type="match status" value="1"/>
</dbReference>
<dbReference type="PROSITE" id="PS00211">
    <property type="entry name" value="ABC_TRANSPORTER_1"/>
    <property type="match status" value="1"/>
</dbReference>
<evidence type="ECO:0000256" key="1">
    <source>
        <dbReference type="ARBA" id="ARBA00005417"/>
    </source>
</evidence>
<comment type="similarity">
    <text evidence="1">Belongs to the ABC transporter superfamily.</text>
</comment>
<evidence type="ECO:0000256" key="2">
    <source>
        <dbReference type="ARBA" id="ARBA00022448"/>
    </source>
</evidence>
<dbReference type="PANTHER" id="PTHR43776:SF7">
    <property type="entry name" value="D,D-DIPEPTIDE TRANSPORT ATP-BINDING PROTEIN DDPF-RELATED"/>
    <property type="match status" value="1"/>
</dbReference>
<evidence type="ECO:0000256" key="4">
    <source>
        <dbReference type="ARBA" id="ARBA00022840"/>
    </source>
</evidence>
<dbReference type="Pfam" id="PF00005">
    <property type="entry name" value="ABC_tran"/>
    <property type="match status" value="1"/>
</dbReference>
<dbReference type="GO" id="GO:0016887">
    <property type="term" value="F:ATP hydrolysis activity"/>
    <property type="evidence" value="ECO:0007669"/>
    <property type="project" value="InterPro"/>
</dbReference>
<name>A0A2W1P0X5_PAEXE</name>
<keyword evidence="7" id="KW-1185">Reference proteome</keyword>
<dbReference type="PANTHER" id="PTHR43776">
    <property type="entry name" value="TRANSPORT ATP-BINDING PROTEIN"/>
    <property type="match status" value="1"/>
</dbReference>
<evidence type="ECO:0000313" key="6">
    <source>
        <dbReference type="EMBL" id="PZE20738.1"/>
    </source>
</evidence>
<protein>
    <submittedName>
        <fullName evidence="6">ABC transporter ATP-binding protein</fullName>
    </submittedName>
</protein>
<dbReference type="AlphaFoldDB" id="A0A2W1P0X5"/>
<keyword evidence="3" id="KW-0547">Nucleotide-binding</keyword>
<gene>
    <name evidence="6" type="ORF">CBW46_011260</name>
</gene>
<dbReference type="GO" id="GO:0055085">
    <property type="term" value="P:transmembrane transport"/>
    <property type="evidence" value="ECO:0007669"/>
    <property type="project" value="UniProtKB-ARBA"/>
</dbReference>
<dbReference type="GO" id="GO:0005524">
    <property type="term" value="F:ATP binding"/>
    <property type="evidence" value="ECO:0007669"/>
    <property type="project" value="UniProtKB-KW"/>
</dbReference>